<accession>A0AAW4SZ36</accession>
<dbReference type="InterPro" id="IPR002816">
    <property type="entry name" value="TraB/PrgY/GumN_fam"/>
</dbReference>
<dbReference type="RefSeq" id="WP_225450935.1">
    <property type="nucleotide sequence ID" value="NZ_JAIWXB010000026.1"/>
</dbReference>
<evidence type="ECO:0000313" key="2">
    <source>
        <dbReference type="Proteomes" id="UP001198461"/>
    </source>
</evidence>
<proteinExistence type="predicted"/>
<gene>
    <name evidence="1" type="ORF">LD004_16310</name>
</gene>
<reference evidence="1" key="1">
    <citation type="submission" date="2023-08" db="EMBL/GenBank/DDBJ databases">
        <title>Mucin Metabolism Genes Underlie the Key Renovations of Bacteroides xylanisolvens Genomes in Captive Great Apes.</title>
        <authorList>
            <person name="Nishida A.H."/>
        </authorList>
    </citation>
    <scope>NUCLEOTIDE SEQUENCE</scope>
    <source>
        <strain evidence="1">P13.H9</strain>
    </source>
</reference>
<protein>
    <submittedName>
        <fullName evidence="1">TraB/GumN family protein</fullName>
    </submittedName>
</protein>
<dbReference type="AlphaFoldDB" id="A0AAW4SZ36"/>
<sequence>MNPNLLLSWIIKKKFGELIVDIRNEEWMTNILSMIKIDFSLIAVGTLHLIGKNGLICKLRKLGYVVEPVR</sequence>
<dbReference type="Proteomes" id="UP001198461">
    <property type="component" value="Unassembled WGS sequence"/>
</dbReference>
<comment type="caution">
    <text evidence="1">The sequence shown here is derived from an EMBL/GenBank/DDBJ whole genome shotgun (WGS) entry which is preliminary data.</text>
</comment>
<name>A0AAW4SZ36_9BACE</name>
<evidence type="ECO:0000313" key="1">
    <source>
        <dbReference type="EMBL" id="MCA4705169.1"/>
    </source>
</evidence>
<dbReference type="EMBL" id="JAIWYE010000028">
    <property type="protein sequence ID" value="MCA4705169.1"/>
    <property type="molecule type" value="Genomic_DNA"/>
</dbReference>
<organism evidence="1 2">
    <name type="scientific">Bacteroides xylanisolvens</name>
    <dbReference type="NCBI Taxonomy" id="371601"/>
    <lineage>
        <taxon>Bacteria</taxon>
        <taxon>Pseudomonadati</taxon>
        <taxon>Bacteroidota</taxon>
        <taxon>Bacteroidia</taxon>
        <taxon>Bacteroidales</taxon>
        <taxon>Bacteroidaceae</taxon>
        <taxon>Bacteroides</taxon>
    </lineage>
</organism>
<dbReference type="Pfam" id="PF01963">
    <property type="entry name" value="TraB_PrgY_gumN"/>
    <property type="match status" value="1"/>
</dbReference>